<organism evidence="1 2">
    <name type="scientific">Thermosphaera chiliense</name>
    <dbReference type="NCBI Taxonomy" id="3402707"/>
    <lineage>
        <taxon>Archaea</taxon>
        <taxon>Thermoproteota</taxon>
        <taxon>Thermoprotei</taxon>
        <taxon>Desulfurococcales</taxon>
        <taxon>Desulfurococcaceae</taxon>
        <taxon>Thermosphaera</taxon>
    </lineage>
</organism>
<dbReference type="OrthoDB" id="28012at2157"/>
<dbReference type="GeneID" id="59454543"/>
<evidence type="ECO:0000313" key="1">
    <source>
        <dbReference type="EMBL" id="QOR93815.1"/>
    </source>
</evidence>
<keyword evidence="2" id="KW-1185">Reference proteome</keyword>
<dbReference type="KEGG" id="tcs:IMZ38_03955"/>
<accession>A0A7M1UNH1</accession>
<dbReference type="Proteomes" id="UP000593766">
    <property type="component" value="Chromosome"/>
</dbReference>
<proteinExistence type="predicted"/>
<dbReference type="RefSeq" id="WP_193435622.1">
    <property type="nucleotide sequence ID" value="NZ_CP063144.1"/>
</dbReference>
<reference evidence="1 2" key="1">
    <citation type="submission" date="2020-10" db="EMBL/GenBank/DDBJ databases">
        <title>Complete genome sequence of Thermosphaera aggregans strain 3507.</title>
        <authorList>
            <person name="Zayulina K.S."/>
            <person name="Elcheninov A.G."/>
            <person name="Toshchakov S.V."/>
            <person name="Kublanov I.V."/>
            <person name="Kochetkova T.V."/>
        </authorList>
    </citation>
    <scope>NUCLEOTIDE SEQUENCE [LARGE SCALE GENOMIC DNA]</scope>
    <source>
        <strain evidence="1 2">3507</strain>
    </source>
</reference>
<name>A0A7M1UNH1_9CREN</name>
<evidence type="ECO:0000313" key="2">
    <source>
        <dbReference type="Proteomes" id="UP000593766"/>
    </source>
</evidence>
<protein>
    <submittedName>
        <fullName evidence="1">Uncharacterized protein</fullName>
    </submittedName>
</protein>
<sequence>MEKPIKIYRNEDVKKIVACIPQGHFHTRFMIELNDQIIVLQEATVAGLVRAFALTSLHPTRRSIVLVSQAPEDLKQGFAKYQLIESGEKATCDFD</sequence>
<dbReference type="AlphaFoldDB" id="A0A7M1UNH1"/>
<dbReference type="EMBL" id="CP063144">
    <property type="protein sequence ID" value="QOR93815.1"/>
    <property type="molecule type" value="Genomic_DNA"/>
</dbReference>
<gene>
    <name evidence="1" type="ORF">IMZ38_03955</name>
</gene>